<organism evidence="14 15">
    <name type="scientific">Raphanus sativus</name>
    <name type="common">Radish</name>
    <name type="synonym">Raphanus raphanistrum var. sativus</name>
    <dbReference type="NCBI Taxonomy" id="3726"/>
    <lineage>
        <taxon>Eukaryota</taxon>
        <taxon>Viridiplantae</taxon>
        <taxon>Streptophyta</taxon>
        <taxon>Embryophyta</taxon>
        <taxon>Tracheophyta</taxon>
        <taxon>Spermatophyta</taxon>
        <taxon>Magnoliopsida</taxon>
        <taxon>eudicotyledons</taxon>
        <taxon>Gunneridae</taxon>
        <taxon>Pentapetalae</taxon>
        <taxon>rosids</taxon>
        <taxon>malvids</taxon>
        <taxon>Brassicales</taxon>
        <taxon>Brassicaceae</taxon>
        <taxon>Brassiceae</taxon>
        <taxon>Raphanus</taxon>
    </lineage>
</organism>
<dbReference type="InterPro" id="IPR058752">
    <property type="entry name" value="RDRP_C_head"/>
</dbReference>
<feature type="domain" description="RDRP helical" evidence="12">
    <location>
        <begin position="125"/>
        <end position="191"/>
    </location>
</feature>
<keyword evidence="3 9" id="KW-0808">Transferase</keyword>
<dbReference type="InterPro" id="IPR007855">
    <property type="entry name" value="RDRP"/>
</dbReference>
<evidence type="ECO:0000256" key="4">
    <source>
        <dbReference type="ARBA" id="ARBA00022695"/>
    </source>
</evidence>
<feature type="domain" description="RDRP core" evidence="10">
    <location>
        <begin position="213"/>
        <end position="820"/>
    </location>
</feature>
<evidence type="ECO:0000259" key="10">
    <source>
        <dbReference type="Pfam" id="PF05183"/>
    </source>
</evidence>
<evidence type="ECO:0000256" key="7">
    <source>
        <dbReference type="ARBA" id="ARBA00048744"/>
    </source>
</evidence>
<evidence type="ECO:0000256" key="2">
    <source>
        <dbReference type="ARBA" id="ARBA00022484"/>
    </source>
</evidence>
<keyword evidence="4 9" id="KW-0548">Nucleotidyltransferase</keyword>
<gene>
    <name evidence="15" type="primary">LOC108833826</name>
</gene>
<name>A0A9W3C0Y1_RAPSA</name>
<evidence type="ECO:0000256" key="8">
    <source>
        <dbReference type="ARBA" id="ARBA00093763"/>
    </source>
</evidence>
<dbReference type="RefSeq" id="XP_056845152.1">
    <property type="nucleotide sequence ID" value="XM_056989172.1"/>
</dbReference>
<dbReference type="GO" id="GO:0031380">
    <property type="term" value="C:nuclear RNA-directed RNA polymerase complex"/>
    <property type="evidence" value="ECO:0007669"/>
    <property type="project" value="TreeGrafter"/>
</dbReference>
<dbReference type="Pfam" id="PF26249">
    <property type="entry name" value="4HB_RdRP3_N"/>
    <property type="match status" value="1"/>
</dbReference>
<dbReference type="InterPro" id="IPR057596">
    <property type="entry name" value="RDRP_core"/>
</dbReference>
<dbReference type="Pfam" id="PF26253">
    <property type="entry name" value="RdRP_head"/>
    <property type="match status" value="1"/>
</dbReference>
<evidence type="ECO:0000256" key="6">
    <source>
        <dbReference type="ARBA" id="ARBA00023158"/>
    </source>
</evidence>
<keyword evidence="14" id="KW-1185">Reference proteome</keyword>
<accession>A0A9W3C0Y1</accession>
<comment type="function">
    <text evidence="8 9">Probably involved in the RNA silencing pathway and required for the generation of small interfering RNAs (siRNAs).</text>
</comment>
<dbReference type="Proteomes" id="UP000504610">
    <property type="component" value="Chromosome 6"/>
</dbReference>
<feature type="domain" description="RDRP3-5 N-terminal" evidence="11">
    <location>
        <begin position="17"/>
        <end position="78"/>
    </location>
</feature>
<evidence type="ECO:0000259" key="11">
    <source>
        <dbReference type="Pfam" id="PF26249"/>
    </source>
</evidence>
<evidence type="ECO:0000313" key="14">
    <source>
        <dbReference type="Proteomes" id="UP000504610"/>
    </source>
</evidence>
<proteinExistence type="inferred from homology"/>
<keyword evidence="6 9" id="KW-0943">RNA-mediated gene silencing</keyword>
<evidence type="ECO:0000256" key="5">
    <source>
        <dbReference type="ARBA" id="ARBA00022884"/>
    </source>
</evidence>
<comment type="catalytic activity">
    <reaction evidence="7 9">
        <text>RNA(n) + a ribonucleoside 5'-triphosphate = RNA(n+1) + diphosphate</text>
        <dbReference type="Rhea" id="RHEA:21248"/>
        <dbReference type="Rhea" id="RHEA-COMP:14527"/>
        <dbReference type="Rhea" id="RHEA-COMP:17342"/>
        <dbReference type="ChEBI" id="CHEBI:33019"/>
        <dbReference type="ChEBI" id="CHEBI:61557"/>
        <dbReference type="ChEBI" id="CHEBI:140395"/>
        <dbReference type="EC" id="2.7.7.48"/>
    </reaction>
</comment>
<dbReference type="GO" id="GO:0003723">
    <property type="term" value="F:RNA binding"/>
    <property type="evidence" value="ECO:0007669"/>
    <property type="project" value="UniProtKB-KW"/>
</dbReference>
<comment type="similarity">
    <text evidence="1 9">Belongs to the RdRP family.</text>
</comment>
<dbReference type="GO" id="GO:0003968">
    <property type="term" value="F:RNA-directed RNA polymerase activity"/>
    <property type="evidence" value="ECO:0007669"/>
    <property type="project" value="UniProtKB-KW"/>
</dbReference>
<evidence type="ECO:0000256" key="9">
    <source>
        <dbReference type="RuleBase" id="RU363098"/>
    </source>
</evidence>
<reference evidence="15" key="2">
    <citation type="submission" date="2025-08" db="UniProtKB">
        <authorList>
            <consortium name="RefSeq"/>
        </authorList>
    </citation>
    <scope>IDENTIFICATION</scope>
    <source>
        <tissue evidence="15">Leaf</tissue>
    </source>
</reference>
<feature type="domain" description="RDRP C-terminal head" evidence="13">
    <location>
        <begin position="840"/>
        <end position="972"/>
    </location>
</feature>
<evidence type="ECO:0000313" key="15">
    <source>
        <dbReference type="RefSeq" id="XP_056845152.1"/>
    </source>
</evidence>
<evidence type="ECO:0000256" key="3">
    <source>
        <dbReference type="ARBA" id="ARBA00022679"/>
    </source>
</evidence>
<dbReference type="Pfam" id="PF26252">
    <property type="entry name" value="RdRP_helical"/>
    <property type="match status" value="1"/>
</dbReference>
<dbReference type="InterPro" id="IPR058697">
    <property type="entry name" value="RDRP3-5_N"/>
</dbReference>
<dbReference type="PANTHER" id="PTHR23079">
    <property type="entry name" value="RNA-DEPENDENT RNA POLYMERASE"/>
    <property type="match status" value="1"/>
</dbReference>
<dbReference type="GO" id="GO:0030422">
    <property type="term" value="P:siRNA processing"/>
    <property type="evidence" value="ECO:0007669"/>
    <property type="project" value="TreeGrafter"/>
</dbReference>
<dbReference type="PANTHER" id="PTHR23079:SF55">
    <property type="entry name" value="RNA-DIRECTED RNA POLYMERASE"/>
    <property type="match status" value="1"/>
</dbReference>
<dbReference type="Pfam" id="PF05183">
    <property type="entry name" value="RdRP"/>
    <property type="match status" value="1"/>
</dbReference>
<keyword evidence="5 9" id="KW-0694">RNA-binding</keyword>
<protein>
    <recommendedName>
        <fullName evidence="9">RNA-dependent RNA polymerase</fullName>
        <ecNumber evidence="9">2.7.7.48</ecNumber>
    </recommendedName>
</protein>
<evidence type="ECO:0000259" key="12">
    <source>
        <dbReference type="Pfam" id="PF26252"/>
    </source>
</evidence>
<evidence type="ECO:0000256" key="1">
    <source>
        <dbReference type="ARBA" id="ARBA00005762"/>
    </source>
</evidence>
<dbReference type="GeneID" id="108833826"/>
<dbReference type="KEGG" id="rsz:108833826"/>
<dbReference type="OrthoDB" id="6513042at2759"/>
<sequence length="979" mass="110599">MITSSSTSQPRSVIVMVLPARLETVLEKVYSKHKCPPINDESRQRLSSIPEESAFDLLRKAFNSPVMNNLDRFIASKLAFTSFPAKSTPPSSSRSRVSQEEIYVDPEAPSLTRQVNGGSSPNIPPQLLALSELEFKKAFLLLSYIPGKDVGQVTITAEEIRGWKDLSMVAYEAAVWDSLGKKFCSPTDRRLPLECDSAKTRYYQCHVASDGSYTFKGPLLEPTGTHLHKVLGDDNVLTVKFADVPKNFSTDRYNTYRRIAKNGIMLGLRRYQFFVFKDGGKEEKKKDFSTKGVKCYFIRTDSTSANDMGTPYIFSGMSIYEARMHFMHVHTLPSLANYMARFSLILSKTKKLEVDLTGINFEKIDDIHCHDQNNNDVLDKNGKPCIHSDGTGYISEDLARMCPVNVFKGKCLRSDSVQTPVQDPPLLIQFRMFYDGYAVKGTFLLNKKLPPRTVQVRPSMIKVSKDPALSNFSTFDSLEVVTTSNPPKRTKLSRNLVALLSYGGIPDEFFLDTLLNTLEETKTIFNNKRAALKAALHYGDMDDQNAAQMILVGIPLDEPHLQDQLFTFSKTERKDLKAGKLPVSESYYLMGTVDPTGLLKEDEVCVILESGQISGDVLVYRNPGLHFGDIHVLKATYVKALEEYVGNSKYGVFFPQKGPRSLGDEIAGGDFDGDLYFISRNPELLEHFRPSEPWVSLTPPTKGNSARKPSHLSPQELEEELFDMFLKARFHASNVVGIAADSWLTIMDRFLILGDENAEEKAEMKKKMLKLTDIYYDALDAPKKGAKVYLSDELKPDIFPHYMERDQKFKSTSILGMIYDFFKSQTADEHRPSSEISKLSCFKDEPVSDFYKEKWGQLYKNYLKEMSQALRDKDESASEVIQRHKQEKDESASEVIQRYKQELYGAAGFEDSKKTLEELYPQALALYNIAYDHAIEKKKIGGCGFAWKVAGPVLCRFYLEKTQVKSFVSSPAVVKELWG</sequence>
<dbReference type="InterPro" id="IPR058751">
    <property type="entry name" value="RDRP_helical"/>
</dbReference>
<reference evidence="14" key="1">
    <citation type="journal article" date="2019" name="Database">
        <title>The radish genome database (RadishGD): an integrated information resource for radish genomics.</title>
        <authorList>
            <person name="Yu H.J."/>
            <person name="Baek S."/>
            <person name="Lee Y.J."/>
            <person name="Cho A."/>
            <person name="Mun J.H."/>
        </authorList>
    </citation>
    <scope>NUCLEOTIDE SEQUENCE [LARGE SCALE GENOMIC DNA]</scope>
    <source>
        <strain evidence="14">cv. WK10039</strain>
    </source>
</reference>
<evidence type="ECO:0000259" key="13">
    <source>
        <dbReference type="Pfam" id="PF26253"/>
    </source>
</evidence>
<keyword evidence="2 9" id="KW-0696">RNA-directed RNA polymerase</keyword>
<dbReference type="EC" id="2.7.7.48" evidence="9"/>
<dbReference type="AlphaFoldDB" id="A0A9W3C0Y1"/>